<proteinExistence type="inferred from homology"/>
<keyword evidence="4" id="KW-0274">FAD</keyword>
<reference evidence="8" key="1">
    <citation type="submission" date="2022-06" db="EMBL/GenBank/DDBJ databases">
        <title>Genomic Encyclopedia of Archaeal and Bacterial Type Strains, Phase II (KMG-II): from individual species to whole genera.</title>
        <authorList>
            <person name="Goeker M."/>
        </authorList>
    </citation>
    <scope>NUCLEOTIDE SEQUENCE</scope>
    <source>
        <strain evidence="8">DSM 43935</strain>
    </source>
</reference>
<dbReference type="InterPro" id="IPR046373">
    <property type="entry name" value="Acyl-CoA_Oxase/DH_mid-dom_sf"/>
</dbReference>
<gene>
    <name evidence="8" type="ORF">LX83_001068</name>
</gene>
<sequence>MSTAPSTAHDHTHTAGPDLLYSEVEDELRASVRALLADHCAWPTVLARVETDEPYDVGLWRRLAAEVGVAGLAVPEAEGGAGASWREVAVVAEELGRAVAPVPFLGSAVLSTVALLAVGDSALVGDLASGTRTAALAVPLSTAPDAAFPGGVRVEPGEVLTGAVTSVADVLPADVLLVPALGEAGPALYAVDRAAEGVTLTGVSSLDLTRRLADVTLRAAPGRLLASGTAARDALRGALHTGAALLASEQLGLAEQALATTVDYLRTRHQFGRPVGSFQALKHRLADLWVGITQARAVARYAVGTVADGDPDAGVAVAVAQSFVSELAVLATEEMVQLHGGVGFTWEHPAHLYLKRAKADAIALGSADHHRASLAGLIDLPGVPAVR</sequence>
<feature type="domain" description="Acyl-CoA dehydrogenase/oxidase N-terminal" evidence="7">
    <location>
        <begin position="23"/>
        <end position="119"/>
    </location>
</feature>
<dbReference type="SUPFAM" id="SSF56645">
    <property type="entry name" value="Acyl-CoA dehydrogenase NM domain-like"/>
    <property type="match status" value="1"/>
</dbReference>
<keyword evidence="5" id="KW-0560">Oxidoreductase</keyword>
<dbReference type="Proteomes" id="UP001206128">
    <property type="component" value="Unassembled WGS sequence"/>
</dbReference>
<evidence type="ECO:0000259" key="7">
    <source>
        <dbReference type="Pfam" id="PF02771"/>
    </source>
</evidence>
<accession>A0AAE3KJF1</accession>
<comment type="caution">
    <text evidence="8">The sequence shown here is derived from an EMBL/GenBank/DDBJ whole genome shotgun (WGS) entry which is preliminary data.</text>
</comment>
<dbReference type="Gene3D" id="2.40.110.10">
    <property type="entry name" value="Butyryl-CoA Dehydrogenase, subunit A, domain 2"/>
    <property type="match status" value="1"/>
</dbReference>
<dbReference type="InterPro" id="IPR037069">
    <property type="entry name" value="AcylCoA_DH/ox_N_sf"/>
</dbReference>
<comment type="cofactor">
    <cofactor evidence="1">
        <name>FAD</name>
        <dbReference type="ChEBI" id="CHEBI:57692"/>
    </cofactor>
</comment>
<evidence type="ECO:0000256" key="2">
    <source>
        <dbReference type="ARBA" id="ARBA00009347"/>
    </source>
</evidence>
<dbReference type="EMBL" id="JAMTCK010000002">
    <property type="protein sequence ID" value="MCP2164228.1"/>
    <property type="molecule type" value="Genomic_DNA"/>
</dbReference>
<dbReference type="Pfam" id="PF02771">
    <property type="entry name" value="Acyl-CoA_dh_N"/>
    <property type="match status" value="1"/>
</dbReference>
<organism evidence="8 9">
    <name type="scientific">Goodfellowiella coeruleoviolacea</name>
    <dbReference type="NCBI Taxonomy" id="334858"/>
    <lineage>
        <taxon>Bacteria</taxon>
        <taxon>Bacillati</taxon>
        <taxon>Actinomycetota</taxon>
        <taxon>Actinomycetes</taxon>
        <taxon>Pseudonocardiales</taxon>
        <taxon>Pseudonocardiaceae</taxon>
        <taxon>Goodfellowiella</taxon>
    </lineage>
</organism>
<dbReference type="PANTHER" id="PTHR43884:SF20">
    <property type="entry name" value="ACYL-COA DEHYDROGENASE FADE28"/>
    <property type="match status" value="1"/>
</dbReference>
<dbReference type="InterPro" id="IPR036250">
    <property type="entry name" value="AcylCo_DH-like_C"/>
</dbReference>
<keyword evidence="3" id="KW-0285">Flavoprotein</keyword>
<dbReference type="SUPFAM" id="SSF47203">
    <property type="entry name" value="Acyl-CoA dehydrogenase C-terminal domain-like"/>
    <property type="match status" value="1"/>
</dbReference>
<evidence type="ECO:0000259" key="6">
    <source>
        <dbReference type="Pfam" id="PF00441"/>
    </source>
</evidence>
<evidence type="ECO:0000256" key="3">
    <source>
        <dbReference type="ARBA" id="ARBA00022630"/>
    </source>
</evidence>
<dbReference type="InterPro" id="IPR013786">
    <property type="entry name" value="AcylCoA_DH/ox_N"/>
</dbReference>
<protein>
    <submittedName>
        <fullName evidence="8">Acyl-CoA dehydrogenase</fullName>
    </submittedName>
</protein>
<feature type="domain" description="Acyl-CoA dehydrogenase/oxidase C-terminal" evidence="6">
    <location>
        <begin position="236"/>
        <end position="375"/>
    </location>
</feature>
<dbReference type="InterPro" id="IPR009100">
    <property type="entry name" value="AcylCoA_DH/oxidase_NM_dom_sf"/>
</dbReference>
<dbReference type="AlphaFoldDB" id="A0AAE3KJF1"/>
<dbReference type="Gene3D" id="1.20.140.10">
    <property type="entry name" value="Butyryl-CoA Dehydrogenase, subunit A, domain 3"/>
    <property type="match status" value="1"/>
</dbReference>
<dbReference type="GO" id="GO:0050660">
    <property type="term" value="F:flavin adenine dinucleotide binding"/>
    <property type="evidence" value="ECO:0007669"/>
    <property type="project" value="InterPro"/>
</dbReference>
<dbReference type="GO" id="GO:0003995">
    <property type="term" value="F:acyl-CoA dehydrogenase activity"/>
    <property type="evidence" value="ECO:0007669"/>
    <property type="project" value="TreeGrafter"/>
</dbReference>
<dbReference type="Gene3D" id="1.10.540.10">
    <property type="entry name" value="Acyl-CoA dehydrogenase/oxidase, N-terminal domain"/>
    <property type="match status" value="1"/>
</dbReference>
<evidence type="ECO:0000313" key="8">
    <source>
        <dbReference type="EMBL" id="MCP2164228.1"/>
    </source>
</evidence>
<dbReference type="RefSeq" id="WP_253767664.1">
    <property type="nucleotide sequence ID" value="NZ_JAMTCK010000002.1"/>
</dbReference>
<keyword evidence="9" id="KW-1185">Reference proteome</keyword>
<evidence type="ECO:0000256" key="5">
    <source>
        <dbReference type="ARBA" id="ARBA00023002"/>
    </source>
</evidence>
<dbReference type="PANTHER" id="PTHR43884">
    <property type="entry name" value="ACYL-COA DEHYDROGENASE"/>
    <property type="match status" value="1"/>
</dbReference>
<dbReference type="InterPro" id="IPR009075">
    <property type="entry name" value="AcylCo_DH/oxidase_C"/>
</dbReference>
<evidence type="ECO:0000313" key="9">
    <source>
        <dbReference type="Proteomes" id="UP001206128"/>
    </source>
</evidence>
<dbReference type="Pfam" id="PF00441">
    <property type="entry name" value="Acyl-CoA_dh_1"/>
    <property type="match status" value="1"/>
</dbReference>
<evidence type="ECO:0000256" key="4">
    <source>
        <dbReference type="ARBA" id="ARBA00022827"/>
    </source>
</evidence>
<name>A0AAE3KJF1_9PSEU</name>
<comment type="similarity">
    <text evidence="2">Belongs to the acyl-CoA dehydrogenase family.</text>
</comment>
<evidence type="ECO:0000256" key="1">
    <source>
        <dbReference type="ARBA" id="ARBA00001974"/>
    </source>
</evidence>